<dbReference type="EMBL" id="CM026421">
    <property type="protein sequence ID" value="KAG0590570.1"/>
    <property type="molecule type" value="Genomic_DNA"/>
</dbReference>
<dbReference type="Proteomes" id="UP000822688">
    <property type="component" value="Chromosome 1"/>
</dbReference>
<evidence type="ECO:0000256" key="1">
    <source>
        <dbReference type="SAM" id="MobiDB-lite"/>
    </source>
</evidence>
<name>A0A8T0J3S7_CERPU</name>
<protein>
    <submittedName>
        <fullName evidence="2">Uncharacterized protein</fullName>
    </submittedName>
</protein>
<evidence type="ECO:0000313" key="3">
    <source>
        <dbReference type="Proteomes" id="UP000822688"/>
    </source>
</evidence>
<gene>
    <name evidence="2" type="ORF">KC19_1G110500</name>
</gene>
<proteinExistence type="predicted"/>
<keyword evidence="3" id="KW-1185">Reference proteome</keyword>
<reference evidence="2" key="1">
    <citation type="submission" date="2020-06" db="EMBL/GenBank/DDBJ databases">
        <title>WGS assembly of Ceratodon purpureus strain R40.</title>
        <authorList>
            <person name="Carey S.B."/>
            <person name="Jenkins J."/>
            <person name="Shu S."/>
            <person name="Lovell J.T."/>
            <person name="Sreedasyam A."/>
            <person name="Maumus F."/>
            <person name="Tiley G.P."/>
            <person name="Fernandez-Pozo N."/>
            <person name="Barry K."/>
            <person name="Chen C."/>
            <person name="Wang M."/>
            <person name="Lipzen A."/>
            <person name="Daum C."/>
            <person name="Saski C.A."/>
            <person name="Payton A.C."/>
            <person name="Mcbreen J.C."/>
            <person name="Conrad R.E."/>
            <person name="Kollar L.M."/>
            <person name="Olsson S."/>
            <person name="Huttunen S."/>
            <person name="Landis J.B."/>
            <person name="Wickett N.J."/>
            <person name="Johnson M.G."/>
            <person name="Rensing S.A."/>
            <person name="Grimwood J."/>
            <person name="Schmutz J."/>
            <person name="Mcdaniel S.F."/>
        </authorList>
    </citation>
    <scope>NUCLEOTIDE SEQUENCE</scope>
    <source>
        <strain evidence="2">R40</strain>
    </source>
</reference>
<evidence type="ECO:0000313" key="2">
    <source>
        <dbReference type="EMBL" id="KAG0590570.1"/>
    </source>
</evidence>
<organism evidence="2 3">
    <name type="scientific">Ceratodon purpureus</name>
    <name type="common">Fire moss</name>
    <name type="synonym">Dicranum purpureum</name>
    <dbReference type="NCBI Taxonomy" id="3225"/>
    <lineage>
        <taxon>Eukaryota</taxon>
        <taxon>Viridiplantae</taxon>
        <taxon>Streptophyta</taxon>
        <taxon>Embryophyta</taxon>
        <taxon>Bryophyta</taxon>
        <taxon>Bryophytina</taxon>
        <taxon>Bryopsida</taxon>
        <taxon>Dicranidae</taxon>
        <taxon>Pseudoditrichales</taxon>
        <taxon>Ditrichaceae</taxon>
        <taxon>Ceratodon</taxon>
    </lineage>
</organism>
<feature type="region of interest" description="Disordered" evidence="1">
    <location>
        <begin position="1"/>
        <end position="28"/>
    </location>
</feature>
<sequence>MAGAREVVNMRNIGNDENIPQRPQPNPLALGAGLQARVEQDPVLSWLSNLPEAKRNVAEAVIWPEVFCD</sequence>
<comment type="caution">
    <text evidence="2">The sequence shown here is derived from an EMBL/GenBank/DDBJ whole genome shotgun (WGS) entry which is preliminary data.</text>
</comment>
<accession>A0A8T0J3S7</accession>
<dbReference type="AlphaFoldDB" id="A0A8T0J3S7"/>